<reference evidence="5" key="1">
    <citation type="submission" date="2021-01" db="EMBL/GenBank/DDBJ databases">
        <authorList>
            <person name="Corre E."/>
            <person name="Pelletier E."/>
            <person name="Niang G."/>
            <person name="Scheremetjew M."/>
            <person name="Finn R."/>
            <person name="Kale V."/>
            <person name="Holt S."/>
            <person name="Cochrane G."/>
            <person name="Meng A."/>
            <person name="Brown T."/>
            <person name="Cohen L."/>
        </authorList>
    </citation>
    <scope>NUCLEOTIDE SEQUENCE</scope>
    <source>
        <strain evidence="5">CCMP1594</strain>
    </source>
</reference>
<evidence type="ECO:0000256" key="1">
    <source>
        <dbReference type="ARBA" id="ARBA00022741"/>
    </source>
</evidence>
<organism evidence="5">
    <name type="scientific">Eutreptiella gymnastica</name>
    <dbReference type="NCBI Taxonomy" id="73025"/>
    <lineage>
        <taxon>Eukaryota</taxon>
        <taxon>Discoba</taxon>
        <taxon>Euglenozoa</taxon>
        <taxon>Euglenida</taxon>
        <taxon>Spirocuta</taxon>
        <taxon>Euglenophyceae</taxon>
        <taxon>Eutreptiales</taxon>
        <taxon>Eutreptiaceae</taxon>
        <taxon>Eutreptiella</taxon>
    </lineage>
</organism>
<proteinExistence type="predicted"/>
<dbReference type="SMART" id="SM00490">
    <property type="entry name" value="HELICc"/>
    <property type="match status" value="1"/>
</dbReference>
<evidence type="ECO:0000259" key="4">
    <source>
        <dbReference type="PROSITE" id="PS51194"/>
    </source>
</evidence>
<dbReference type="GO" id="GO:0006281">
    <property type="term" value="P:DNA repair"/>
    <property type="evidence" value="ECO:0007669"/>
    <property type="project" value="TreeGrafter"/>
</dbReference>
<accession>A0A7S4G5J2</accession>
<dbReference type="GO" id="GO:0008094">
    <property type="term" value="F:ATP-dependent activity, acting on DNA"/>
    <property type="evidence" value="ECO:0007669"/>
    <property type="project" value="TreeGrafter"/>
</dbReference>
<keyword evidence="3" id="KW-0067">ATP-binding</keyword>
<feature type="domain" description="Helicase C-terminal" evidence="4">
    <location>
        <begin position="1"/>
        <end position="161"/>
    </location>
</feature>
<dbReference type="InterPro" id="IPR027417">
    <property type="entry name" value="P-loop_NTPase"/>
</dbReference>
<dbReference type="CDD" id="cd18793">
    <property type="entry name" value="SF2_C_SNF"/>
    <property type="match status" value="1"/>
</dbReference>
<evidence type="ECO:0000256" key="3">
    <source>
        <dbReference type="ARBA" id="ARBA00022840"/>
    </source>
</evidence>
<dbReference type="SUPFAM" id="SSF52540">
    <property type="entry name" value="P-loop containing nucleoside triphosphate hydrolases"/>
    <property type="match status" value="1"/>
</dbReference>
<protein>
    <recommendedName>
        <fullName evidence="4">Helicase C-terminal domain-containing protein</fullName>
    </recommendedName>
</protein>
<dbReference type="PANTHER" id="PTHR45626">
    <property type="entry name" value="TRANSCRIPTION TERMINATION FACTOR 2-RELATED"/>
    <property type="match status" value="1"/>
</dbReference>
<dbReference type="Pfam" id="PF00271">
    <property type="entry name" value="Helicase_C"/>
    <property type="match status" value="1"/>
</dbReference>
<dbReference type="EMBL" id="HBJA01107663">
    <property type="protein sequence ID" value="CAE0825955.1"/>
    <property type="molecule type" value="Transcribed_RNA"/>
</dbReference>
<name>A0A7S4G5J2_9EUGL</name>
<evidence type="ECO:0000313" key="5">
    <source>
        <dbReference type="EMBL" id="CAE0825955.1"/>
    </source>
</evidence>
<dbReference type="GO" id="GO:0005524">
    <property type="term" value="F:ATP binding"/>
    <property type="evidence" value="ECO:0007669"/>
    <property type="project" value="UniProtKB-KW"/>
</dbReference>
<sequence length="168" mass="18471">MDTLAEVVADSDPACPNKVLIFSQWTRMLDLMQAPLAAASHEYARIDGTMSVARRQQELTRFADSGTCNILLMSLKAGGVGLNITAANVVFLMDLWWNPAVEDQAVARAHRMSQLRDVHVHRFIIQDTIEQRILAIHDRKRRAADTALAGGAVAATMSEAEIVEVFLG</sequence>
<gene>
    <name evidence="5" type="ORF">EGYM00163_LOCUS37207</name>
</gene>
<dbReference type="InterPro" id="IPR001650">
    <property type="entry name" value="Helicase_C-like"/>
</dbReference>
<dbReference type="AlphaFoldDB" id="A0A7S4G5J2"/>
<dbReference type="PROSITE" id="PS51194">
    <property type="entry name" value="HELICASE_CTER"/>
    <property type="match status" value="1"/>
</dbReference>
<dbReference type="Gene3D" id="3.40.50.300">
    <property type="entry name" value="P-loop containing nucleotide triphosphate hydrolases"/>
    <property type="match status" value="1"/>
</dbReference>
<dbReference type="InterPro" id="IPR050628">
    <property type="entry name" value="SNF2_RAD54_helicase_TF"/>
</dbReference>
<keyword evidence="1" id="KW-0547">Nucleotide-binding</keyword>
<dbReference type="GO" id="GO:0005634">
    <property type="term" value="C:nucleus"/>
    <property type="evidence" value="ECO:0007669"/>
    <property type="project" value="TreeGrafter"/>
</dbReference>
<dbReference type="GO" id="GO:0016787">
    <property type="term" value="F:hydrolase activity"/>
    <property type="evidence" value="ECO:0007669"/>
    <property type="project" value="UniProtKB-KW"/>
</dbReference>
<dbReference type="InterPro" id="IPR049730">
    <property type="entry name" value="SNF2/RAD54-like_C"/>
</dbReference>
<evidence type="ECO:0000256" key="2">
    <source>
        <dbReference type="ARBA" id="ARBA00022801"/>
    </source>
</evidence>
<keyword evidence="2" id="KW-0378">Hydrolase</keyword>